<reference evidence="3 4" key="1">
    <citation type="submission" date="2021-06" db="EMBL/GenBank/DDBJ databases">
        <title>Caerostris extrusa draft genome.</title>
        <authorList>
            <person name="Kono N."/>
            <person name="Arakawa K."/>
        </authorList>
    </citation>
    <scope>NUCLEOTIDE SEQUENCE [LARGE SCALE GENOMIC DNA]</scope>
</reference>
<evidence type="ECO:0000313" key="3">
    <source>
        <dbReference type="EMBL" id="GIX71652.1"/>
    </source>
</evidence>
<accession>A0AAV4MJ66</accession>
<sequence length="108" mass="12141">MLVTILSIKSSVEKCFLGMYLCGISNVSGGSSMKSSHHFRDQLSVMTGWFEQWNNCEQSVALYSLIKKIEPGQARFLVQVLEQNIAHCVQLQLQEQQANDPGELLTSY</sequence>
<name>A0AAV4MJ66_CAEEX</name>
<dbReference type="PANTHER" id="PTHR12515">
    <property type="entry name" value="STERILE ALPHA MOTIF DOMAIN CONTAINING PROTEIN 4-RELATED"/>
    <property type="match status" value="1"/>
</dbReference>
<dbReference type="GO" id="GO:0003729">
    <property type="term" value="F:mRNA binding"/>
    <property type="evidence" value="ECO:0007669"/>
    <property type="project" value="TreeGrafter"/>
</dbReference>
<organism evidence="3 4">
    <name type="scientific">Caerostris extrusa</name>
    <name type="common">Bark spider</name>
    <name type="synonym">Caerostris bankana</name>
    <dbReference type="NCBI Taxonomy" id="172846"/>
    <lineage>
        <taxon>Eukaryota</taxon>
        <taxon>Metazoa</taxon>
        <taxon>Ecdysozoa</taxon>
        <taxon>Arthropoda</taxon>
        <taxon>Chelicerata</taxon>
        <taxon>Arachnida</taxon>
        <taxon>Araneae</taxon>
        <taxon>Araneomorphae</taxon>
        <taxon>Entelegynae</taxon>
        <taxon>Araneoidea</taxon>
        <taxon>Araneidae</taxon>
        <taxon>Caerostris</taxon>
    </lineage>
</organism>
<evidence type="ECO:0000256" key="2">
    <source>
        <dbReference type="ARBA" id="ARBA00022490"/>
    </source>
</evidence>
<keyword evidence="4" id="KW-1185">Reference proteome</keyword>
<proteinExistence type="predicted"/>
<protein>
    <submittedName>
        <fullName evidence="3">Protein Smaug 1</fullName>
    </submittedName>
</protein>
<dbReference type="PANTHER" id="PTHR12515:SF5">
    <property type="entry name" value="PROTEIN SMAUG"/>
    <property type="match status" value="1"/>
</dbReference>
<dbReference type="InterPro" id="IPR050897">
    <property type="entry name" value="SMAUG/VTS1_RNA-bind"/>
</dbReference>
<dbReference type="EMBL" id="BPLR01002242">
    <property type="protein sequence ID" value="GIX71652.1"/>
    <property type="molecule type" value="Genomic_DNA"/>
</dbReference>
<dbReference type="Proteomes" id="UP001054945">
    <property type="component" value="Unassembled WGS sequence"/>
</dbReference>
<gene>
    <name evidence="3" type="primary">SAMD4A</name>
    <name evidence="3" type="ORF">CEXT_146471</name>
</gene>
<evidence type="ECO:0000256" key="1">
    <source>
        <dbReference type="ARBA" id="ARBA00004496"/>
    </source>
</evidence>
<dbReference type="GO" id="GO:0000932">
    <property type="term" value="C:P-body"/>
    <property type="evidence" value="ECO:0007669"/>
    <property type="project" value="TreeGrafter"/>
</dbReference>
<evidence type="ECO:0000313" key="4">
    <source>
        <dbReference type="Proteomes" id="UP001054945"/>
    </source>
</evidence>
<keyword evidence="2" id="KW-0963">Cytoplasm</keyword>
<dbReference type="GO" id="GO:0000289">
    <property type="term" value="P:nuclear-transcribed mRNA poly(A) tail shortening"/>
    <property type="evidence" value="ECO:0007669"/>
    <property type="project" value="TreeGrafter"/>
</dbReference>
<comment type="subcellular location">
    <subcellularLocation>
        <location evidence="1">Cytoplasm</location>
    </subcellularLocation>
</comment>
<comment type="caution">
    <text evidence="3">The sequence shown here is derived from an EMBL/GenBank/DDBJ whole genome shotgun (WGS) entry which is preliminary data.</text>
</comment>
<dbReference type="AlphaFoldDB" id="A0AAV4MJ66"/>